<dbReference type="InterPro" id="IPR014719">
    <property type="entry name" value="Ribosomal_bL12_C/ClpS-like"/>
</dbReference>
<dbReference type="Proteomes" id="UP001240697">
    <property type="component" value="Chromosome"/>
</dbReference>
<dbReference type="Gene3D" id="3.30.1390.10">
    <property type="match status" value="2"/>
</dbReference>
<keyword evidence="4" id="KW-1185">Reference proteome</keyword>
<evidence type="ECO:0000256" key="1">
    <source>
        <dbReference type="SAM" id="Phobius"/>
    </source>
</evidence>
<name>A0ABY8SXF3_9BURK</name>
<dbReference type="InterPro" id="IPR013823">
    <property type="entry name" value="Ribosomal_bL12_C"/>
</dbReference>
<feature type="transmembrane region" description="Helical" evidence="1">
    <location>
        <begin position="224"/>
        <end position="242"/>
    </location>
</feature>
<dbReference type="GO" id="GO:0005840">
    <property type="term" value="C:ribosome"/>
    <property type="evidence" value="ECO:0007669"/>
    <property type="project" value="UniProtKB-KW"/>
</dbReference>
<dbReference type="EMBL" id="CP125947">
    <property type="protein sequence ID" value="WHS67658.1"/>
    <property type="molecule type" value="Genomic_DNA"/>
</dbReference>
<reference evidence="3 4" key="1">
    <citation type="submission" date="2023-05" db="EMBL/GenBank/DDBJ databases">
        <authorList>
            <person name="Yin Y."/>
            <person name="Lu Z."/>
        </authorList>
    </citation>
    <scope>NUCLEOTIDE SEQUENCE [LARGE SCALE GENOMIC DNA]</scope>
    <source>
        <strain evidence="3 4">ZM22</strain>
    </source>
</reference>
<dbReference type="SUPFAM" id="SSF54736">
    <property type="entry name" value="ClpS-like"/>
    <property type="match status" value="1"/>
</dbReference>
<keyword evidence="1" id="KW-1133">Transmembrane helix</keyword>
<keyword evidence="3" id="KW-0689">Ribosomal protein</keyword>
<dbReference type="RefSeq" id="WP_283488685.1">
    <property type="nucleotide sequence ID" value="NZ_CP125947.1"/>
</dbReference>
<gene>
    <name evidence="3" type="ORF">QMY55_11320</name>
</gene>
<protein>
    <submittedName>
        <fullName evidence="3">Ribosomal protein L7/L12</fullName>
    </submittedName>
</protein>
<evidence type="ECO:0000313" key="3">
    <source>
        <dbReference type="EMBL" id="WHS67658.1"/>
    </source>
</evidence>
<keyword evidence="3" id="KW-0687">Ribonucleoprotein</keyword>
<keyword evidence="1" id="KW-0812">Transmembrane</keyword>
<evidence type="ECO:0000313" key="4">
    <source>
        <dbReference type="Proteomes" id="UP001240697"/>
    </source>
</evidence>
<sequence length="245" mass="26656">MRHTEKVQPMPTQIPPEILKHWQSGHKIEAIKQLREQCGLGLKEAKDLLEASDEPGFIQSEASDHAQTEAMQQLREQLEKLGMKDATQLLDQLNQANASGGSSFTSIKTRSTTINGKTTSSVTVSGDHAEAIEMLMSGAAAVPAEVRAKVEDAMARGSKVEAIKLLREATGLGLAQAKDHIDAAMDGIALDWQNLQRQSVRASAPSSFQPGTPSPGEVPRGQGWFLWLLVLVLGTIGLWYYFKMP</sequence>
<feature type="domain" description="Large ribosomal subunit protein bL12 C-terminal" evidence="2">
    <location>
        <begin position="156"/>
        <end position="185"/>
    </location>
</feature>
<organism evidence="3 4">
    <name type="scientific">Comamonas resistens</name>
    <dbReference type="NCBI Taxonomy" id="3046670"/>
    <lineage>
        <taxon>Bacteria</taxon>
        <taxon>Pseudomonadati</taxon>
        <taxon>Pseudomonadota</taxon>
        <taxon>Betaproteobacteria</taxon>
        <taxon>Burkholderiales</taxon>
        <taxon>Comamonadaceae</taxon>
        <taxon>Comamonas</taxon>
    </lineage>
</organism>
<evidence type="ECO:0000259" key="2">
    <source>
        <dbReference type="Pfam" id="PF00542"/>
    </source>
</evidence>
<dbReference type="Pfam" id="PF00542">
    <property type="entry name" value="Ribosomal_L12"/>
    <property type="match status" value="2"/>
</dbReference>
<feature type="domain" description="Large ribosomal subunit protein bL12 C-terminal" evidence="2">
    <location>
        <begin position="19"/>
        <end position="82"/>
    </location>
</feature>
<keyword evidence="1" id="KW-0472">Membrane</keyword>
<accession>A0ABY8SXF3</accession>
<proteinExistence type="predicted"/>